<keyword evidence="2" id="KW-1185">Reference proteome</keyword>
<name>A0A1U9QVW3_STRNV</name>
<reference evidence="1 2" key="1">
    <citation type="submission" date="2016-11" db="EMBL/GenBank/DDBJ databases">
        <title>Complete genome sequence of Streptomyces niveus SCSIO 3406.</title>
        <authorList>
            <person name="Zhu Q."/>
            <person name="Cheng W."/>
            <person name="Song Y."/>
            <person name="Li Q."/>
            <person name="Ju J."/>
        </authorList>
    </citation>
    <scope>NUCLEOTIDE SEQUENCE [LARGE SCALE GENOMIC DNA]</scope>
    <source>
        <strain evidence="1 2">SCSIO 3406</strain>
    </source>
</reference>
<accession>A0A1U9QVW3</accession>
<sequence>MADDMAATGAAGPRLLLNAQPFGFGPPAATAALARELAPLCGELAYFGGGHTLDLQHRPPYHAVYGTTGLSDGERLAWLRRLAPRYDLFVTAMDFEEAALARRAGLDVAVYDALTWFWPEIPAVAGDAALYIAQDFFGVRERIAADPALRRNSVIVPPIVPRLPARQVWRPERPGDGRRRHVLLNLGGLQNPYWEPSDAAAYARLMLDAVQAAQPAGRSVVVTTSRGVTAALGAPKAQTDARRDVRADVPTDIRTDVPTDIRTDDRDTVLDLMSGAAYACMTPGLGNIYDAAATGVPTLWLPSANETHHLQARLLSEHGFCDARLDWPDVGGPADYDVPASSPSAVPEALTRAIVAVIHRLSDPRGLSGLRDRLADAVAKSTAGLGLAPGRAQALTERFGHGGTEEAATALVRWAGANSRRPPH</sequence>
<dbReference type="AlphaFoldDB" id="A0A1U9QVW3"/>
<evidence type="ECO:0008006" key="3">
    <source>
        <dbReference type="Google" id="ProtNLM"/>
    </source>
</evidence>
<evidence type="ECO:0000313" key="1">
    <source>
        <dbReference type="EMBL" id="AQU67795.1"/>
    </source>
</evidence>
<protein>
    <recommendedName>
        <fullName evidence="3">Erythromycin biosynthesis protein CIII-like central domain-containing protein</fullName>
    </recommendedName>
</protein>
<evidence type="ECO:0000313" key="2">
    <source>
        <dbReference type="Proteomes" id="UP000189677"/>
    </source>
</evidence>
<organism evidence="1 2">
    <name type="scientific">Streptomyces niveus</name>
    <name type="common">Streptomyces spheroides</name>
    <dbReference type="NCBI Taxonomy" id="193462"/>
    <lineage>
        <taxon>Bacteria</taxon>
        <taxon>Bacillati</taxon>
        <taxon>Actinomycetota</taxon>
        <taxon>Actinomycetes</taxon>
        <taxon>Kitasatosporales</taxon>
        <taxon>Streptomycetaceae</taxon>
        <taxon>Streptomyces</taxon>
    </lineage>
</organism>
<dbReference type="EMBL" id="CP018047">
    <property type="protein sequence ID" value="AQU67795.1"/>
    <property type="molecule type" value="Genomic_DNA"/>
</dbReference>
<dbReference type="Proteomes" id="UP000189677">
    <property type="component" value="Chromosome"/>
</dbReference>
<gene>
    <name evidence="1" type="ORF">BBN63_17660</name>
</gene>
<dbReference type="KEGG" id="snw:BBN63_17660"/>
<proteinExistence type="predicted"/>